<evidence type="ECO:0000259" key="1">
    <source>
        <dbReference type="Pfam" id="PF01079"/>
    </source>
</evidence>
<gene>
    <name evidence="2" type="ORF">JBS370_LOCUS35429</name>
</gene>
<dbReference type="SUPFAM" id="SSF51294">
    <property type="entry name" value="Hedgehog/intein (Hint) domain"/>
    <property type="match status" value="1"/>
</dbReference>
<dbReference type="Proteomes" id="UP000663836">
    <property type="component" value="Unassembled WGS sequence"/>
</dbReference>
<evidence type="ECO:0000313" key="2">
    <source>
        <dbReference type="EMBL" id="CAF4179327.1"/>
    </source>
</evidence>
<accession>A0A819ZLY6</accession>
<protein>
    <recommendedName>
        <fullName evidence="1">Hedgehog protein Hint domain-containing protein</fullName>
    </recommendedName>
</protein>
<feature type="domain" description="Hedgehog protein Hint" evidence="1">
    <location>
        <begin position="4"/>
        <end position="58"/>
    </location>
</feature>
<proteinExistence type="predicted"/>
<name>A0A819ZLY6_9BILA</name>
<sequence length="102" mass="11531">TISTATGCFSSDTLVTLINLQQIPIEKLRIGDELLTIDGTKIVSTEMIMMLDQNQHSSDLKFINDISIHIVISSITFEDDRMKTSSTTLDLITWLRKDRDTK</sequence>
<reference evidence="2" key="1">
    <citation type="submission" date="2021-02" db="EMBL/GenBank/DDBJ databases">
        <authorList>
            <person name="Nowell W R."/>
        </authorList>
    </citation>
    <scope>NUCLEOTIDE SEQUENCE</scope>
</reference>
<dbReference type="Gene3D" id="2.170.16.10">
    <property type="entry name" value="Hedgehog/Intein (Hint) domain"/>
    <property type="match status" value="1"/>
</dbReference>
<dbReference type="InterPro" id="IPR036844">
    <property type="entry name" value="Hint_dom_sf"/>
</dbReference>
<feature type="non-terminal residue" evidence="2">
    <location>
        <position position="1"/>
    </location>
</feature>
<dbReference type="AlphaFoldDB" id="A0A819ZLY6"/>
<dbReference type="Pfam" id="PF01079">
    <property type="entry name" value="Hint"/>
    <property type="match status" value="1"/>
</dbReference>
<dbReference type="InterPro" id="IPR001767">
    <property type="entry name" value="Hedgehog_Hint"/>
</dbReference>
<dbReference type="EMBL" id="CAJOBD010012339">
    <property type="protein sequence ID" value="CAF4179327.1"/>
    <property type="molecule type" value="Genomic_DNA"/>
</dbReference>
<evidence type="ECO:0000313" key="3">
    <source>
        <dbReference type="Proteomes" id="UP000663836"/>
    </source>
</evidence>
<comment type="caution">
    <text evidence="2">The sequence shown here is derived from an EMBL/GenBank/DDBJ whole genome shotgun (WGS) entry which is preliminary data.</text>
</comment>
<organism evidence="2 3">
    <name type="scientific">Rotaria sordida</name>
    <dbReference type="NCBI Taxonomy" id="392033"/>
    <lineage>
        <taxon>Eukaryota</taxon>
        <taxon>Metazoa</taxon>
        <taxon>Spiralia</taxon>
        <taxon>Gnathifera</taxon>
        <taxon>Rotifera</taxon>
        <taxon>Eurotatoria</taxon>
        <taxon>Bdelloidea</taxon>
        <taxon>Philodinida</taxon>
        <taxon>Philodinidae</taxon>
        <taxon>Rotaria</taxon>
    </lineage>
</organism>
<dbReference type="GO" id="GO:0016540">
    <property type="term" value="P:protein autoprocessing"/>
    <property type="evidence" value="ECO:0007669"/>
    <property type="project" value="InterPro"/>
</dbReference>